<keyword evidence="3" id="KW-1185">Reference proteome</keyword>
<dbReference type="Proteomes" id="UP000282106">
    <property type="component" value="Unassembled WGS sequence"/>
</dbReference>
<evidence type="ECO:0000313" key="2">
    <source>
        <dbReference type="EMBL" id="ROH93602.1"/>
    </source>
</evidence>
<dbReference type="InParanoid" id="A0A3N0VLH3"/>
<dbReference type="Pfam" id="PF00753">
    <property type="entry name" value="Lactamase_B"/>
    <property type="match status" value="1"/>
</dbReference>
<proteinExistence type="predicted"/>
<dbReference type="InterPro" id="IPR001279">
    <property type="entry name" value="Metallo-B-lactamas"/>
</dbReference>
<dbReference type="PANTHER" id="PTHR43546">
    <property type="entry name" value="UPF0173 METAL-DEPENDENT HYDROLASE MJ1163-RELATED"/>
    <property type="match status" value="1"/>
</dbReference>
<dbReference type="InterPro" id="IPR050114">
    <property type="entry name" value="UPF0173_UPF0282_UlaG_hydrolase"/>
</dbReference>
<name>A0A3N0VLH3_9GAMM</name>
<dbReference type="GO" id="GO:0016787">
    <property type="term" value="F:hydrolase activity"/>
    <property type="evidence" value="ECO:0007669"/>
    <property type="project" value="UniProtKB-KW"/>
</dbReference>
<dbReference type="InterPro" id="IPR036866">
    <property type="entry name" value="RibonucZ/Hydroxyglut_hydro"/>
</dbReference>
<protein>
    <submittedName>
        <fullName evidence="2">MBL fold metallo-hydrolase</fullName>
    </submittedName>
</protein>
<reference evidence="2 3" key="1">
    <citation type="submission" date="2018-10" db="EMBL/GenBank/DDBJ databases">
        <authorList>
            <person name="Chen W.-M."/>
        </authorList>
    </citation>
    <scope>NUCLEOTIDE SEQUENCE [LARGE SCALE GENOMIC DNA]</scope>
    <source>
        <strain evidence="2 3">THS-13</strain>
    </source>
</reference>
<keyword evidence="2" id="KW-0378">Hydrolase</keyword>
<dbReference type="AlphaFoldDB" id="A0A3N0VLH3"/>
<dbReference type="SMART" id="SM00849">
    <property type="entry name" value="Lactamase_B"/>
    <property type="match status" value="1"/>
</dbReference>
<organism evidence="2 3">
    <name type="scientific">Stagnimonas aquatica</name>
    <dbReference type="NCBI Taxonomy" id="2689987"/>
    <lineage>
        <taxon>Bacteria</taxon>
        <taxon>Pseudomonadati</taxon>
        <taxon>Pseudomonadota</taxon>
        <taxon>Gammaproteobacteria</taxon>
        <taxon>Nevskiales</taxon>
        <taxon>Nevskiaceae</taxon>
        <taxon>Stagnimonas</taxon>
    </lineage>
</organism>
<comment type="caution">
    <text evidence="2">The sequence shown here is derived from an EMBL/GenBank/DDBJ whole genome shotgun (WGS) entry which is preliminary data.</text>
</comment>
<dbReference type="RefSeq" id="WP_123210457.1">
    <property type="nucleotide sequence ID" value="NZ_RJVO01000001.1"/>
</dbReference>
<gene>
    <name evidence="2" type="ORF">ED208_03510</name>
</gene>
<dbReference type="SUPFAM" id="SSF56281">
    <property type="entry name" value="Metallo-hydrolase/oxidoreductase"/>
    <property type="match status" value="1"/>
</dbReference>
<feature type="domain" description="Metallo-beta-lactamase" evidence="1">
    <location>
        <begin position="54"/>
        <end position="270"/>
    </location>
</feature>
<dbReference type="PANTHER" id="PTHR43546:SF3">
    <property type="entry name" value="UPF0173 METAL-DEPENDENT HYDROLASE MJ1163"/>
    <property type="match status" value="1"/>
</dbReference>
<evidence type="ECO:0000259" key="1">
    <source>
        <dbReference type="SMART" id="SM00849"/>
    </source>
</evidence>
<dbReference type="EMBL" id="RJVO01000001">
    <property type="protein sequence ID" value="ROH93602.1"/>
    <property type="molecule type" value="Genomic_DNA"/>
</dbReference>
<dbReference type="FunCoup" id="A0A3N0VLH3">
    <property type="interactions" value="22"/>
</dbReference>
<dbReference type="Gene3D" id="3.60.15.10">
    <property type="entry name" value="Ribonuclease Z/Hydroxyacylglutathione hydrolase-like"/>
    <property type="match status" value="1"/>
</dbReference>
<sequence>MRKWLARLLPALGLLLAAGLAVLYSYRPGMAEYQRHRVAAAPIPAGALTATWLGVTAVLLRDGEHALLVDPFFSRPEGLLPLALNRRIAPDEARIRAWLTRLGVSKLDAVLVSHSHYDHAMDAGLVARLTGAQLLGSASTANLGRGAGLPEAQLTVIAPGQNYRFGDFELHFVESRHAGATGGAPTGEIDAPLTPPAHYLDYKLGGTYSILVAHPQGRVLLHGSAGTLPGALRGERADLVFLGVALIDDLDAYLADVVDAVGAKRIVPSHWDDFSRPLEEPLRPFPVVVRLDRFFAAMREGHPDLRVETYGLAEPVALFAPPP</sequence>
<evidence type="ECO:0000313" key="3">
    <source>
        <dbReference type="Proteomes" id="UP000282106"/>
    </source>
</evidence>
<accession>A0A3N0VLH3</accession>
<dbReference type="CDD" id="cd06262">
    <property type="entry name" value="metallo-hydrolase-like_MBL-fold"/>
    <property type="match status" value="1"/>
</dbReference>